<reference evidence="4" key="1">
    <citation type="journal article" date="2017" name="Nat. Ecol. Evol.">
        <title>Genome expansion and lineage-specific genetic innovations in the forest pathogenic fungi Armillaria.</title>
        <authorList>
            <person name="Sipos G."/>
            <person name="Prasanna A.N."/>
            <person name="Walter M.C."/>
            <person name="O'Connor E."/>
            <person name="Balint B."/>
            <person name="Krizsan K."/>
            <person name="Kiss B."/>
            <person name="Hess J."/>
            <person name="Varga T."/>
            <person name="Slot J."/>
            <person name="Riley R."/>
            <person name="Boka B."/>
            <person name="Rigling D."/>
            <person name="Barry K."/>
            <person name="Lee J."/>
            <person name="Mihaltcheva S."/>
            <person name="LaButti K."/>
            <person name="Lipzen A."/>
            <person name="Waldron R."/>
            <person name="Moloney N.M."/>
            <person name="Sperisen C."/>
            <person name="Kredics L."/>
            <person name="Vagvoelgyi C."/>
            <person name="Patrignani A."/>
            <person name="Fitzpatrick D."/>
            <person name="Nagy I."/>
            <person name="Doyle S."/>
            <person name="Anderson J.B."/>
            <person name="Grigoriev I.V."/>
            <person name="Gueldener U."/>
            <person name="Muensterkoetter M."/>
            <person name="Nagy L.G."/>
        </authorList>
    </citation>
    <scope>NUCLEOTIDE SEQUENCE [LARGE SCALE GENOMIC DNA]</scope>
    <source>
        <strain evidence="4">Ar21-2</strain>
    </source>
</reference>
<keyword evidence="2" id="KW-1133">Transmembrane helix</keyword>
<dbReference type="Proteomes" id="UP000217790">
    <property type="component" value="Unassembled WGS sequence"/>
</dbReference>
<feature type="transmembrane region" description="Helical" evidence="2">
    <location>
        <begin position="28"/>
        <end position="49"/>
    </location>
</feature>
<protein>
    <submittedName>
        <fullName evidence="3">Uncharacterized protein</fullName>
    </submittedName>
</protein>
<gene>
    <name evidence="3" type="ORF">ARMGADRAFT_1142775</name>
</gene>
<evidence type="ECO:0000313" key="4">
    <source>
        <dbReference type="Proteomes" id="UP000217790"/>
    </source>
</evidence>
<proteinExistence type="predicted"/>
<dbReference type="AlphaFoldDB" id="A0A2H3E8U6"/>
<feature type="transmembrane region" description="Helical" evidence="2">
    <location>
        <begin position="61"/>
        <end position="83"/>
    </location>
</feature>
<feature type="transmembrane region" description="Helical" evidence="2">
    <location>
        <begin position="186"/>
        <end position="208"/>
    </location>
</feature>
<dbReference type="OMA" id="FTTEINW"/>
<feature type="compositionally biased region" description="Polar residues" evidence="1">
    <location>
        <begin position="317"/>
        <end position="328"/>
    </location>
</feature>
<sequence>MLQAPPSDISQDDKNGIFVTLDVNLNSMVLQALLHGLYTGIVAVTLWTIFSSPKRFRGTLLFTMITVLYMLLTTLFAMAWTMLHHAFIENGDSYYTVIAALGDQGSWWRAYSLYSGISGVNSMGRKLKGSDMAMLDLVGSSMANGTNTNGLYRDQYRISVMKGIQIFTTSRNPGINHFTTEINWSLVYILLTLSTTVMCTVTIVYRLLRYTPGISASRKLVEMLIESSSIYSLSLIIYLATVSKNLESSFYADIIAAYCKAIAPTLLVGRVSAHNNAISRRHKMIAMWENHTPLVGCFREEDFNDSPVYHCPDDGHQTPSGSSGKETV</sequence>
<organism evidence="3 4">
    <name type="scientific">Armillaria gallica</name>
    <name type="common">Bulbous honey fungus</name>
    <name type="synonym">Armillaria bulbosa</name>
    <dbReference type="NCBI Taxonomy" id="47427"/>
    <lineage>
        <taxon>Eukaryota</taxon>
        <taxon>Fungi</taxon>
        <taxon>Dikarya</taxon>
        <taxon>Basidiomycota</taxon>
        <taxon>Agaricomycotina</taxon>
        <taxon>Agaricomycetes</taxon>
        <taxon>Agaricomycetidae</taxon>
        <taxon>Agaricales</taxon>
        <taxon>Marasmiineae</taxon>
        <taxon>Physalacriaceae</taxon>
        <taxon>Armillaria</taxon>
    </lineage>
</organism>
<evidence type="ECO:0000313" key="3">
    <source>
        <dbReference type="EMBL" id="PBK96066.1"/>
    </source>
</evidence>
<evidence type="ECO:0000256" key="1">
    <source>
        <dbReference type="SAM" id="MobiDB-lite"/>
    </source>
</evidence>
<dbReference type="InParanoid" id="A0A2H3E8U6"/>
<keyword evidence="2" id="KW-0812">Transmembrane</keyword>
<dbReference type="OrthoDB" id="3259206at2759"/>
<name>A0A2H3E8U6_ARMGA</name>
<keyword evidence="4" id="KW-1185">Reference proteome</keyword>
<feature type="region of interest" description="Disordered" evidence="1">
    <location>
        <begin position="309"/>
        <end position="328"/>
    </location>
</feature>
<keyword evidence="2" id="KW-0472">Membrane</keyword>
<accession>A0A2H3E8U6</accession>
<evidence type="ECO:0000256" key="2">
    <source>
        <dbReference type="SAM" id="Phobius"/>
    </source>
</evidence>
<feature type="transmembrane region" description="Helical" evidence="2">
    <location>
        <begin position="254"/>
        <end position="273"/>
    </location>
</feature>
<feature type="transmembrane region" description="Helical" evidence="2">
    <location>
        <begin position="220"/>
        <end position="242"/>
    </location>
</feature>
<dbReference type="EMBL" id="KZ293651">
    <property type="protein sequence ID" value="PBK96066.1"/>
    <property type="molecule type" value="Genomic_DNA"/>
</dbReference>